<keyword evidence="1" id="KW-0805">Transcription regulation</keyword>
<keyword evidence="3" id="KW-0804">Transcription</keyword>
<dbReference type="RefSeq" id="WP_069155684.1">
    <property type="nucleotide sequence ID" value="NZ_DBFYTC010000095.1"/>
</dbReference>
<dbReference type="PANTHER" id="PTHR43280">
    <property type="entry name" value="ARAC-FAMILY TRANSCRIPTIONAL REGULATOR"/>
    <property type="match status" value="1"/>
</dbReference>
<dbReference type="PROSITE" id="PS01124">
    <property type="entry name" value="HTH_ARAC_FAMILY_2"/>
    <property type="match status" value="1"/>
</dbReference>
<proteinExistence type="predicted"/>
<feature type="domain" description="HTH araC/xylS-type" evidence="4">
    <location>
        <begin position="182"/>
        <end position="280"/>
    </location>
</feature>
<reference evidence="5 6" key="1">
    <citation type="submission" date="2016-07" db="EMBL/GenBank/DDBJ databases">
        <title>Characterization of isolates of Eisenbergiella tayi derived from blood cultures, using whole genome sequencing.</title>
        <authorList>
            <person name="Burdz T."/>
            <person name="Wiebe D."/>
            <person name="Huynh C."/>
            <person name="Bernard K."/>
        </authorList>
    </citation>
    <scope>NUCLEOTIDE SEQUENCE [LARGE SCALE GENOMIC DNA]</scope>
    <source>
        <strain evidence="5 6">NML 120489</strain>
    </source>
</reference>
<dbReference type="InterPro" id="IPR020449">
    <property type="entry name" value="Tscrpt_reg_AraC-type_HTH"/>
</dbReference>
<dbReference type="GO" id="GO:0003700">
    <property type="term" value="F:DNA-binding transcription factor activity"/>
    <property type="evidence" value="ECO:0007669"/>
    <property type="project" value="InterPro"/>
</dbReference>
<evidence type="ECO:0000313" key="6">
    <source>
        <dbReference type="Proteomes" id="UP000095003"/>
    </source>
</evidence>
<name>A0A1E3AVY9_9FIRM</name>
<dbReference type="InterPro" id="IPR018060">
    <property type="entry name" value="HTH_AraC"/>
</dbReference>
<keyword evidence="2" id="KW-0238">DNA-binding</keyword>
<gene>
    <name evidence="5" type="primary">btr_5</name>
    <name evidence="5" type="ORF">BEH84_00598</name>
</gene>
<accession>A0A1E3AVY9</accession>
<sequence length="284" mass="33295">MKELVFSGACRGIGVSHIIRDCDFTETTGYYRNEYQIHYICEGERFFFISQRGYKMVRGAIAFIDKRQIPTTNVVGGKFHNRLLIELEESWLLSMGEAVGFDLLRFFQDYHGVFLLNEEEQKYMQKNISVLENSVGKEGEFCEAQAKIAVIQMILRVCAGMGVRAPECRFPQEKMMRYMKVHDITDYIVGHCEEISSLDELARLFYIDKSYLSRIFKEVTNFTVNEFINCQRIGKARLLLAETEKTMEEVAKELGYDSLAYFDRVFKKYTDMTPLQYRKMKKKR</sequence>
<comment type="caution">
    <text evidence="5">The sequence shown here is derived from an EMBL/GenBank/DDBJ whole genome shotgun (WGS) entry which is preliminary data.</text>
</comment>
<dbReference type="AlphaFoldDB" id="A0A1E3AVY9"/>
<dbReference type="Gene3D" id="1.10.10.60">
    <property type="entry name" value="Homeodomain-like"/>
    <property type="match status" value="2"/>
</dbReference>
<evidence type="ECO:0000313" key="5">
    <source>
        <dbReference type="EMBL" id="ODM12883.1"/>
    </source>
</evidence>
<dbReference type="Pfam" id="PF12833">
    <property type="entry name" value="HTH_18"/>
    <property type="match status" value="1"/>
</dbReference>
<dbReference type="SUPFAM" id="SSF46689">
    <property type="entry name" value="Homeodomain-like"/>
    <property type="match status" value="2"/>
</dbReference>
<evidence type="ECO:0000256" key="3">
    <source>
        <dbReference type="ARBA" id="ARBA00023163"/>
    </source>
</evidence>
<dbReference type="GO" id="GO:0043565">
    <property type="term" value="F:sequence-specific DNA binding"/>
    <property type="evidence" value="ECO:0007669"/>
    <property type="project" value="InterPro"/>
</dbReference>
<dbReference type="PRINTS" id="PR00032">
    <property type="entry name" value="HTHARAC"/>
</dbReference>
<dbReference type="SMART" id="SM00342">
    <property type="entry name" value="HTH_ARAC"/>
    <property type="match status" value="1"/>
</dbReference>
<evidence type="ECO:0000256" key="2">
    <source>
        <dbReference type="ARBA" id="ARBA00023125"/>
    </source>
</evidence>
<organism evidence="5 6">
    <name type="scientific">Eisenbergiella tayi</name>
    <dbReference type="NCBI Taxonomy" id="1432052"/>
    <lineage>
        <taxon>Bacteria</taxon>
        <taxon>Bacillati</taxon>
        <taxon>Bacillota</taxon>
        <taxon>Clostridia</taxon>
        <taxon>Lachnospirales</taxon>
        <taxon>Lachnospiraceae</taxon>
        <taxon>Eisenbergiella</taxon>
    </lineage>
</organism>
<dbReference type="EMBL" id="MCGI01000001">
    <property type="protein sequence ID" value="ODM12883.1"/>
    <property type="molecule type" value="Genomic_DNA"/>
</dbReference>
<dbReference type="GeneID" id="93299116"/>
<evidence type="ECO:0000256" key="1">
    <source>
        <dbReference type="ARBA" id="ARBA00023015"/>
    </source>
</evidence>
<dbReference type="Proteomes" id="UP000095003">
    <property type="component" value="Unassembled WGS sequence"/>
</dbReference>
<dbReference type="PATRIC" id="fig|1432052.3.peg.652"/>
<dbReference type="InterPro" id="IPR009057">
    <property type="entry name" value="Homeodomain-like_sf"/>
</dbReference>
<evidence type="ECO:0000259" key="4">
    <source>
        <dbReference type="PROSITE" id="PS01124"/>
    </source>
</evidence>
<protein>
    <submittedName>
        <fullName evidence="5">HTH-type transcriptional activator Btr</fullName>
    </submittedName>
</protein>
<dbReference type="PANTHER" id="PTHR43280:SF2">
    <property type="entry name" value="HTH-TYPE TRANSCRIPTIONAL REGULATOR EXSA"/>
    <property type="match status" value="1"/>
</dbReference>